<evidence type="ECO:0000256" key="1">
    <source>
        <dbReference type="SAM" id="Phobius"/>
    </source>
</evidence>
<evidence type="ECO:0000313" key="3">
    <source>
        <dbReference type="Proteomes" id="UP000676325"/>
    </source>
</evidence>
<organism evidence="2 3">
    <name type="scientific">Actinospica acidithermotolerans</name>
    <dbReference type="NCBI Taxonomy" id="2828514"/>
    <lineage>
        <taxon>Bacteria</taxon>
        <taxon>Bacillati</taxon>
        <taxon>Actinomycetota</taxon>
        <taxon>Actinomycetes</taxon>
        <taxon>Catenulisporales</taxon>
        <taxon>Actinospicaceae</taxon>
        <taxon>Actinospica</taxon>
    </lineage>
</organism>
<dbReference type="AlphaFoldDB" id="A0A941IJD6"/>
<feature type="transmembrane region" description="Helical" evidence="1">
    <location>
        <begin position="101"/>
        <end position="121"/>
    </location>
</feature>
<name>A0A941IJD6_9ACTN</name>
<keyword evidence="3" id="KW-1185">Reference proteome</keyword>
<accession>A0A941IJD6</accession>
<comment type="caution">
    <text evidence="2">The sequence shown here is derived from an EMBL/GenBank/DDBJ whole genome shotgun (WGS) entry which is preliminary data.</text>
</comment>
<reference evidence="2" key="1">
    <citation type="submission" date="2021-04" db="EMBL/GenBank/DDBJ databases">
        <title>Genome based classification of Actinospica acidithermotolerans sp. nov., an actinobacterium isolated from an Indonesian hot spring.</title>
        <authorList>
            <person name="Kusuma A.B."/>
            <person name="Putra K.E."/>
            <person name="Nafisah S."/>
            <person name="Loh J."/>
            <person name="Nouioui I."/>
            <person name="Goodfellow M."/>
        </authorList>
    </citation>
    <scope>NUCLEOTIDE SEQUENCE</scope>
    <source>
        <strain evidence="2">MGRD01-02</strain>
    </source>
</reference>
<feature type="transmembrane region" description="Helical" evidence="1">
    <location>
        <begin position="169"/>
        <end position="190"/>
    </location>
</feature>
<keyword evidence="1" id="KW-0472">Membrane</keyword>
<dbReference type="EMBL" id="JAGSOH010000007">
    <property type="protein sequence ID" value="MBR7825626.1"/>
    <property type="molecule type" value="Genomic_DNA"/>
</dbReference>
<keyword evidence="1" id="KW-0812">Transmembrane</keyword>
<sequence>MATHMPHVRIAHPRQAESDQASAGTAVLTDTFVRDASIALIRVGTGFLFLWAFLDKTFGLGYSTPSGKAWIHGGSPTKGFLASVNAGPFQSWFNAWAGHMWADYLFMIALAGIGVALILGIGVRFASLCGIVLVTFMWFAVFPPAKYGAGGVATGSTNPIVDEHVMDAFALLAIAVFGAANRFGLGAWWARLPLVSRHRSLL</sequence>
<dbReference type="Proteomes" id="UP000676325">
    <property type="component" value="Unassembled WGS sequence"/>
</dbReference>
<gene>
    <name evidence="2" type="ORF">KDK95_04855</name>
</gene>
<dbReference type="RefSeq" id="WP_212516780.1">
    <property type="nucleotide sequence ID" value="NZ_JAGSOH010000007.1"/>
</dbReference>
<protein>
    <submittedName>
        <fullName evidence="2">DoxX family membrane protein</fullName>
    </submittedName>
</protein>
<feature type="transmembrane region" description="Helical" evidence="1">
    <location>
        <begin position="36"/>
        <end position="54"/>
    </location>
</feature>
<feature type="transmembrane region" description="Helical" evidence="1">
    <location>
        <begin position="128"/>
        <end position="149"/>
    </location>
</feature>
<evidence type="ECO:0000313" key="2">
    <source>
        <dbReference type="EMBL" id="MBR7825626.1"/>
    </source>
</evidence>
<keyword evidence="1" id="KW-1133">Transmembrane helix</keyword>
<proteinExistence type="predicted"/>